<evidence type="ECO:0000313" key="3">
    <source>
        <dbReference type="Proteomes" id="UP001500642"/>
    </source>
</evidence>
<sequence>MTSPRKPTTPAGQPAKAVTYQHTMIFGFIAAMVVFVSTVIFTQAWKSLTALGLSVLYTAITFVVVTAVAALLNWVTRNDTQHENTEFPVLK</sequence>
<evidence type="ECO:0008006" key="4">
    <source>
        <dbReference type="Google" id="ProtNLM"/>
    </source>
</evidence>
<dbReference type="EMBL" id="BAABGL010000002">
    <property type="protein sequence ID" value="GAA4382963.1"/>
    <property type="molecule type" value="Genomic_DNA"/>
</dbReference>
<organism evidence="2 3">
    <name type="scientific">Brevibacterium pityocampae</name>
    <dbReference type="NCBI Taxonomy" id="506594"/>
    <lineage>
        <taxon>Bacteria</taxon>
        <taxon>Bacillati</taxon>
        <taxon>Actinomycetota</taxon>
        <taxon>Actinomycetes</taxon>
        <taxon>Micrococcales</taxon>
        <taxon>Brevibacteriaceae</taxon>
        <taxon>Brevibacterium</taxon>
    </lineage>
</organism>
<comment type="caution">
    <text evidence="2">The sequence shown here is derived from an EMBL/GenBank/DDBJ whole genome shotgun (WGS) entry which is preliminary data.</text>
</comment>
<keyword evidence="1" id="KW-1133">Transmembrane helix</keyword>
<keyword evidence="1" id="KW-0472">Membrane</keyword>
<dbReference type="Proteomes" id="UP001500642">
    <property type="component" value="Unassembled WGS sequence"/>
</dbReference>
<reference evidence="3" key="1">
    <citation type="journal article" date="2019" name="Int. J. Syst. Evol. Microbiol.">
        <title>The Global Catalogue of Microorganisms (GCM) 10K type strain sequencing project: providing services to taxonomists for standard genome sequencing and annotation.</title>
        <authorList>
            <consortium name="The Broad Institute Genomics Platform"/>
            <consortium name="The Broad Institute Genome Sequencing Center for Infectious Disease"/>
            <person name="Wu L."/>
            <person name="Ma J."/>
        </authorList>
    </citation>
    <scope>NUCLEOTIDE SEQUENCE [LARGE SCALE GENOMIC DNA]</scope>
    <source>
        <strain evidence="3">JCM 17808</strain>
    </source>
</reference>
<name>A0ABP8J141_9MICO</name>
<keyword evidence="1" id="KW-0812">Transmembrane</keyword>
<keyword evidence="3" id="KW-1185">Reference proteome</keyword>
<protein>
    <recommendedName>
        <fullName evidence="4">Amino acid transporter</fullName>
    </recommendedName>
</protein>
<evidence type="ECO:0000313" key="2">
    <source>
        <dbReference type="EMBL" id="GAA4382963.1"/>
    </source>
</evidence>
<gene>
    <name evidence="2" type="ORF">GCM10023167_02050</name>
</gene>
<dbReference type="RefSeq" id="WP_247424240.1">
    <property type="nucleotide sequence ID" value="NZ_BAABGL010000002.1"/>
</dbReference>
<evidence type="ECO:0000256" key="1">
    <source>
        <dbReference type="SAM" id="Phobius"/>
    </source>
</evidence>
<accession>A0ABP8J141</accession>
<feature type="transmembrane region" description="Helical" evidence="1">
    <location>
        <begin position="20"/>
        <end position="41"/>
    </location>
</feature>
<proteinExistence type="predicted"/>
<feature type="transmembrane region" description="Helical" evidence="1">
    <location>
        <begin position="48"/>
        <end position="72"/>
    </location>
</feature>